<evidence type="ECO:0000313" key="2">
    <source>
        <dbReference type="EMBL" id="KAK4773775.1"/>
    </source>
</evidence>
<sequence>MAVDSEKDIAWLVDVTGEDPNANPQINCPCFQILNPCFDEVSQHYSVGVLPEFLKDGSPPLRLNCPFHNSHGQDVYSISLLPEEDGMDAGCVSPLAVLNLLDVEDPIKDQMSSNAQLDCKDFVDFEVEKLDACSPCVVDVDIEKENYEMVISNYEKHGNNEGLLSNMNRVLRRQVSLKTGQKLMRLLMDNSIMLLKFVSKEKPVTERVMDASNKWRRYRRAAYFDSRKIVILFSILSSLGTLVLIYLTLRVRQSGDASMRSW</sequence>
<dbReference type="EMBL" id="JAXIOK010000004">
    <property type="protein sequence ID" value="KAK4773775.1"/>
    <property type="molecule type" value="Genomic_DNA"/>
</dbReference>
<dbReference type="Proteomes" id="UP001345219">
    <property type="component" value="Chromosome 22"/>
</dbReference>
<keyword evidence="1" id="KW-0472">Membrane</keyword>
<keyword evidence="3" id="KW-1185">Reference proteome</keyword>
<comment type="caution">
    <text evidence="2">The sequence shown here is derived from an EMBL/GenBank/DDBJ whole genome shotgun (WGS) entry which is preliminary data.</text>
</comment>
<feature type="transmembrane region" description="Helical" evidence="1">
    <location>
        <begin position="229"/>
        <end position="249"/>
    </location>
</feature>
<dbReference type="PANTHER" id="PTHR34064:SF5">
    <property type="entry name" value="PROTEIN, PUTATIVE-RELATED"/>
    <property type="match status" value="1"/>
</dbReference>
<accession>A0AAN7KVI7</accession>
<dbReference type="AlphaFoldDB" id="A0AAN7KVI7"/>
<keyword evidence="1" id="KW-0812">Transmembrane</keyword>
<evidence type="ECO:0000313" key="3">
    <source>
        <dbReference type="Proteomes" id="UP001345219"/>
    </source>
</evidence>
<name>A0AAN7KVI7_9MYRT</name>
<protein>
    <submittedName>
        <fullName evidence="2">Uncharacterized protein</fullName>
    </submittedName>
</protein>
<keyword evidence="1" id="KW-1133">Transmembrane helix</keyword>
<evidence type="ECO:0000256" key="1">
    <source>
        <dbReference type="SAM" id="Phobius"/>
    </source>
</evidence>
<gene>
    <name evidence="2" type="ORF">SAY87_028794</name>
</gene>
<reference evidence="2 3" key="1">
    <citation type="journal article" date="2023" name="Hortic Res">
        <title>Pangenome of water caltrop reveals structural variations and asymmetric subgenome divergence after allopolyploidization.</title>
        <authorList>
            <person name="Zhang X."/>
            <person name="Chen Y."/>
            <person name="Wang L."/>
            <person name="Yuan Y."/>
            <person name="Fang M."/>
            <person name="Shi L."/>
            <person name="Lu R."/>
            <person name="Comes H.P."/>
            <person name="Ma Y."/>
            <person name="Chen Y."/>
            <person name="Huang G."/>
            <person name="Zhou Y."/>
            <person name="Zheng Z."/>
            <person name="Qiu Y."/>
        </authorList>
    </citation>
    <scope>NUCLEOTIDE SEQUENCE [LARGE SCALE GENOMIC DNA]</scope>
    <source>
        <tissue evidence="2">Roots</tissue>
    </source>
</reference>
<dbReference type="PANTHER" id="PTHR34064">
    <property type="entry name" value="OS04G0672300 PROTEIN"/>
    <property type="match status" value="1"/>
</dbReference>
<proteinExistence type="predicted"/>
<organism evidence="2 3">
    <name type="scientific">Trapa incisa</name>
    <dbReference type="NCBI Taxonomy" id="236973"/>
    <lineage>
        <taxon>Eukaryota</taxon>
        <taxon>Viridiplantae</taxon>
        <taxon>Streptophyta</taxon>
        <taxon>Embryophyta</taxon>
        <taxon>Tracheophyta</taxon>
        <taxon>Spermatophyta</taxon>
        <taxon>Magnoliopsida</taxon>
        <taxon>eudicotyledons</taxon>
        <taxon>Gunneridae</taxon>
        <taxon>Pentapetalae</taxon>
        <taxon>rosids</taxon>
        <taxon>malvids</taxon>
        <taxon>Myrtales</taxon>
        <taxon>Lythraceae</taxon>
        <taxon>Trapa</taxon>
    </lineage>
</organism>